<organism evidence="4 5">
    <name type="scientific">Jatrophihabitans endophyticus</name>
    <dbReference type="NCBI Taxonomy" id="1206085"/>
    <lineage>
        <taxon>Bacteria</taxon>
        <taxon>Bacillati</taxon>
        <taxon>Actinomycetota</taxon>
        <taxon>Actinomycetes</taxon>
        <taxon>Jatrophihabitantales</taxon>
        <taxon>Jatrophihabitantaceae</taxon>
        <taxon>Jatrophihabitans</taxon>
    </lineage>
</organism>
<keyword evidence="5" id="KW-1185">Reference proteome</keyword>
<dbReference type="EMBL" id="FQVU01000001">
    <property type="protein sequence ID" value="SHF55580.1"/>
    <property type="molecule type" value="Genomic_DNA"/>
</dbReference>
<protein>
    <submittedName>
        <fullName evidence="4">Transcriptional regulator, TetR family</fullName>
    </submittedName>
</protein>
<feature type="DNA-binding region" description="H-T-H motif" evidence="2">
    <location>
        <begin position="43"/>
        <end position="62"/>
    </location>
</feature>
<dbReference type="OrthoDB" id="3635456at2"/>
<dbReference type="PANTHER" id="PTHR30055">
    <property type="entry name" value="HTH-TYPE TRANSCRIPTIONAL REGULATOR RUTR"/>
    <property type="match status" value="1"/>
</dbReference>
<name>A0A1M5CLK8_9ACTN</name>
<dbReference type="SUPFAM" id="SSF46689">
    <property type="entry name" value="Homeodomain-like"/>
    <property type="match status" value="1"/>
</dbReference>
<keyword evidence="1 2" id="KW-0238">DNA-binding</keyword>
<dbReference type="PROSITE" id="PS50977">
    <property type="entry name" value="HTH_TETR_2"/>
    <property type="match status" value="1"/>
</dbReference>
<dbReference type="GO" id="GO:0000976">
    <property type="term" value="F:transcription cis-regulatory region binding"/>
    <property type="evidence" value="ECO:0007669"/>
    <property type="project" value="TreeGrafter"/>
</dbReference>
<accession>A0A1M5CLK8</accession>
<dbReference type="InterPro" id="IPR050109">
    <property type="entry name" value="HTH-type_TetR-like_transc_reg"/>
</dbReference>
<dbReference type="AlphaFoldDB" id="A0A1M5CLK8"/>
<evidence type="ECO:0000313" key="4">
    <source>
        <dbReference type="EMBL" id="SHF55580.1"/>
    </source>
</evidence>
<dbReference type="InterPro" id="IPR001647">
    <property type="entry name" value="HTH_TetR"/>
</dbReference>
<evidence type="ECO:0000256" key="1">
    <source>
        <dbReference type="ARBA" id="ARBA00023125"/>
    </source>
</evidence>
<dbReference type="PANTHER" id="PTHR30055:SF226">
    <property type="entry name" value="HTH-TYPE TRANSCRIPTIONAL REGULATOR PKSA"/>
    <property type="match status" value="1"/>
</dbReference>
<dbReference type="STRING" id="1206085.SAMN05443575_0284"/>
<sequence length="216" mass="23840">MSDPDATRSELPTLREQRRDELRRRLSDTATALFLERGFGGVTVAEIAAACGVTEKTVFNHFRTKESLLVDRWDDTIAALGTALAAPDVPVVDSTVRLLDRELDFLTERGTATATTMRRVARFGQLLWSTPELVDHNQRGLQRLTTAALAALATRFATSTHDPATRITAYAVAGLVQVFYASVARHVTTHDAQRCRRAVRRDVRRAAQQLRAGVVG</sequence>
<dbReference type="RefSeq" id="WP_073385000.1">
    <property type="nucleotide sequence ID" value="NZ_FQVU01000001.1"/>
</dbReference>
<evidence type="ECO:0000313" key="5">
    <source>
        <dbReference type="Proteomes" id="UP000186132"/>
    </source>
</evidence>
<gene>
    <name evidence="4" type="ORF">SAMN05443575_0284</name>
</gene>
<dbReference type="Proteomes" id="UP000186132">
    <property type="component" value="Unassembled WGS sequence"/>
</dbReference>
<evidence type="ECO:0000256" key="2">
    <source>
        <dbReference type="PROSITE-ProRule" id="PRU00335"/>
    </source>
</evidence>
<feature type="domain" description="HTH tetR-type" evidence="3">
    <location>
        <begin position="20"/>
        <end position="80"/>
    </location>
</feature>
<evidence type="ECO:0000259" key="3">
    <source>
        <dbReference type="PROSITE" id="PS50977"/>
    </source>
</evidence>
<proteinExistence type="predicted"/>
<dbReference type="PRINTS" id="PR00455">
    <property type="entry name" value="HTHTETR"/>
</dbReference>
<reference evidence="4 5" key="1">
    <citation type="submission" date="2016-11" db="EMBL/GenBank/DDBJ databases">
        <authorList>
            <person name="Jaros S."/>
            <person name="Januszkiewicz K."/>
            <person name="Wedrychowicz H."/>
        </authorList>
    </citation>
    <scope>NUCLEOTIDE SEQUENCE [LARGE SCALE GENOMIC DNA]</scope>
    <source>
        <strain evidence="4 5">DSM 45627</strain>
    </source>
</reference>
<dbReference type="InterPro" id="IPR009057">
    <property type="entry name" value="Homeodomain-like_sf"/>
</dbReference>
<dbReference type="Pfam" id="PF00440">
    <property type="entry name" value="TetR_N"/>
    <property type="match status" value="1"/>
</dbReference>
<dbReference type="Gene3D" id="1.10.357.10">
    <property type="entry name" value="Tetracycline Repressor, domain 2"/>
    <property type="match status" value="1"/>
</dbReference>
<dbReference type="GO" id="GO:0003700">
    <property type="term" value="F:DNA-binding transcription factor activity"/>
    <property type="evidence" value="ECO:0007669"/>
    <property type="project" value="TreeGrafter"/>
</dbReference>